<organism evidence="1 2">
    <name type="scientific">Zarea fungicola</name>
    <dbReference type="NCBI Taxonomy" id="93591"/>
    <lineage>
        <taxon>Eukaryota</taxon>
        <taxon>Fungi</taxon>
        <taxon>Dikarya</taxon>
        <taxon>Ascomycota</taxon>
        <taxon>Pezizomycotina</taxon>
        <taxon>Sordariomycetes</taxon>
        <taxon>Hypocreomycetidae</taxon>
        <taxon>Hypocreales</taxon>
        <taxon>Cordycipitaceae</taxon>
        <taxon>Zarea</taxon>
    </lineage>
</organism>
<gene>
    <name evidence="1" type="ORF">NQ176_g5330</name>
</gene>
<evidence type="ECO:0000313" key="1">
    <source>
        <dbReference type="EMBL" id="KAJ2975778.1"/>
    </source>
</evidence>
<evidence type="ECO:0000313" key="2">
    <source>
        <dbReference type="Proteomes" id="UP001143910"/>
    </source>
</evidence>
<accession>A0ACC1N9T8</accession>
<proteinExistence type="predicted"/>
<reference evidence="1" key="1">
    <citation type="submission" date="2022-08" db="EMBL/GenBank/DDBJ databases">
        <title>Genome Sequence of Lecanicillium fungicola.</title>
        <authorList>
            <person name="Buettner E."/>
        </authorList>
    </citation>
    <scope>NUCLEOTIDE SEQUENCE</scope>
    <source>
        <strain evidence="1">Babe33</strain>
    </source>
</reference>
<name>A0ACC1N9T8_9HYPO</name>
<comment type="caution">
    <text evidence="1">The sequence shown here is derived from an EMBL/GenBank/DDBJ whole genome shotgun (WGS) entry which is preliminary data.</text>
</comment>
<sequence>MDNSSSEILLHLQHGRVERVKLKRRYPRFLDSEDFVEYNNTGGPRHVPGIHLPINFERLPSIQFSHGFGAWKQERLTPHELGMIQFINDITEEENWYQNVFDFAVVRRWKLLALSQYFEDPSLWDWCLFEIIKKASEYTKDTQFIFALDSATRICKSDRLLPTYLFEELAQNTRGRSVSPWLYPFIYSGSPIRTDGLVVNLENVMRCIGGGTIPPRPYWDDDRWSGERLYYSKTSQWLASDVKFTGKGNSVRFSSPINNLHPLRHRSLYGAIERIVADSIPEWDQILLYKSLQRNGPRIKTPKRRCAACLYVMNAPCMCPVELTDFSEWALGGNSPGLLEPPSSGNWSVMSAMDGRYTNSRKLYNSISLRQGFAKNGLQVYVEVSSVEVNADGSMTAENSRRLEWDLNGNRNERIVATTLVCLRRDNVKADSGKMSFRTETKIINPVAENETGCQSLTTDMEFPPTVVARPVPPPFQKLITISLPEGRTITFPNALQHKFDGLEREDDSKAGFVQFLAIHLVDPHYVLCSTRHVPPQSVSWWWEAAHLDLLCAFHRVPPELKRYLVDYAIGDGCGHSVRRTNKERKETEEGEEGEEGGEGVGGDGADGAVGANGTDGADEADEADGADGADGGDEGDGDNDSDGDNEDDGDDAGDGEDADGGDGGGGGEQPEDPERIGYARDDSPEQVQEERPIRIEAAVKMREEAFEEHKAIMDALNQLRVYGVPSNLRYWYRDNSPANPPLDHSEPQEAGYPTVNAVIGYTGDLIEAPDGDEEYDDDDDENEGNTDSGGGTGGQTDTGQSGEGQSSQGQLSDEHTGTQQTEHHIEQQTEQQPADLQSTEAQLSDMHMADELPQEEWTAEEQLYEEQRYGEQTLNG</sequence>
<dbReference type="Proteomes" id="UP001143910">
    <property type="component" value="Unassembled WGS sequence"/>
</dbReference>
<protein>
    <submittedName>
        <fullName evidence="1">Uncharacterized protein</fullName>
    </submittedName>
</protein>
<dbReference type="EMBL" id="JANJQO010000664">
    <property type="protein sequence ID" value="KAJ2975778.1"/>
    <property type="molecule type" value="Genomic_DNA"/>
</dbReference>
<keyword evidence="2" id="KW-1185">Reference proteome</keyword>